<dbReference type="STRING" id="123822.B0188_06645"/>
<dbReference type="OrthoDB" id="5683244at2"/>
<keyword evidence="2" id="KW-1185">Reference proteome</keyword>
<sequence>MKKLFSSITLLLFSLILTGCIALKPDPSLLKQRTYAAPAVKSDYILTVTMNPRVERQPTAIGVTKLVQDTLVMAIDSANIFTKNNKNPYHIDAYIEMASQPAMSFGRFNGKLKINYVVKTSTGKTIFEKSVYTEAGSDKWYFAGADRHTRARVINVAKNTNQFVQELNLILRK</sequence>
<proteinExistence type="predicted"/>
<dbReference type="AlphaFoldDB" id="A0A1T0B090"/>
<dbReference type="EMBL" id="MUYB01000026">
    <property type="protein sequence ID" value="OOS03517.1"/>
    <property type="molecule type" value="Genomic_DNA"/>
</dbReference>
<dbReference type="PROSITE" id="PS51257">
    <property type="entry name" value="PROKAR_LIPOPROTEIN"/>
    <property type="match status" value="1"/>
</dbReference>
<name>A0A1T0B090_9PAST</name>
<accession>A0A1T0B090</accession>
<evidence type="ECO:0000313" key="1">
    <source>
        <dbReference type="EMBL" id="OOS03517.1"/>
    </source>
</evidence>
<comment type="caution">
    <text evidence="1">The sequence shown here is derived from an EMBL/GenBank/DDBJ whole genome shotgun (WGS) entry which is preliminary data.</text>
</comment>
<reference evidence="1 2" key="1">
    <citation type="submission" date="2017-02" db="EMBL/GenBank/DDBJ databases">
        <title>Draft genome sequence of Haemophilus felis CCUG 31170 type strain.</title>
        <authorList>
            <person name="Engstrom-Jakobsson H."/>
            <person name="Salva-Serra F."/>
            <person name="Thorell K."/>
            <person name="Gonzales-Siles L."/>
            <person name="Karlsson R."/>
            <person name="Boulund F."/>
            <person name="Engstrand L."/>
            <person name="Kristiansson E."/>
            <person name="Moore E."/>
        </authorList>
    </citation>
    <scope>NUCLEOTIDE SEQUENCE [LARGE SCALE GENOMIC DNA]</scope>
    <source>
        <strain evidence="1 2">CCUG 31170</strain>
    </source>
</reference>
<protein>
    <submittedName>
        <fullName evidence="1">Uncharacterized protein</fullName>
    </submittedName>
</protein>
<dbReference type="Proteomes" id="UP000190023">
    <property type="component" value="Unassembled WGS sequence"/>
</dbReference>
<evidence type="ECO:0000313" key="2">
    <source>
        <dbReference type="Proteomes" id="UP000190023"/>
    </source>
</evidence>
<gene>
    <name evidence="1" type="ORF">B0188_06645</name>
</gene>
<organism evidence="1 2">
    <name type="scientific">[Haemophilus] felis</name>
    <dbReference type="NCBI Taxonomy" id="123822"/>
    <lineage>
        <taxon>Bacteria</taxon>
        <taxon>Pseudomonadati</taxon>
        <taxon>Pseudomonadota</taxon>
        <taxon>Gammaproteobacteria</taxon>
        <taxon>Pasteurellales</taxon>
        <taxon>Pasteurellaceae</taxon>
    </lineage>
</organism>